<protein>
    <submittedName>
        <fullName evidence="2">Unannotated protein</fullName>
    </submittedName>
</protein>
<proteinExistence type="predicted"/>
<accession>A0A6J6GSK6</accession>
<sequence>MRNFSQQRAQRDNHARICCQRDADDVFRKCSPFQLGLNTRKEDDIGTVWRCMGRAELVLRPIDTTHAIEIDTNLGASNGEVVEHFGVDIGECRGPPLLGHVIDCRGCRVAGIVPTAEGHKQNGASHIGGLGPAQMGERVP</sequence>
<evidence type="ECO:0000313" key="2">
    <source>
        <dbReference type="EMBL" id="CAB4602863.1"/>
    </source>
</evidence>
<name>A0A6J6GSK6_9ZZZZ</name>
<feature type="region of interest" description="Disordered" evidence="1">
    <location>
        <begin position="118"/>
        <end position="140"/>
    </location>
</feature>
<reference evidence="2" key="1">
    <citation type="submission" date="2020-05" db="EMBL/GenBank/DDBJ databases">
        <authorList>
            <person name="Chiriac C."/>
            <person name="Salcher M."/>
            <person name="Ghai R."/>
            <person name="Kavagutti S V."/>
        </authorList>
    </citation>
    <scope>NUCLEOTIDE SEQUENCE</scope>
</reference>
<organism evidence="2">
    <name type="scientific">freshwater metagenome</name>
    <dbReference type="NCBI Taxonomy" id="449393"/>
    <lineage>
        <taxon>unclassified sequences</taxon>
        <taxon>metagenomes</taxon>
        <taxon>ecological metagenomes</taxon>
    </lineage>
</organism>
<gene>
    <name evidence="2" type="ORF">UFOPK1762_02054</name>
</gene>
<dbReference type="AlphaFoldDB" id="A0A6J6GSK6"/>
<evidence type="ECO:0000256" key="1">
    <source>
        <dbReference type="SAM" id="MobiDB-lite"/>
    </source>
</evidence>
<dbReference type="EMBL" id="CAEZTY010000153">
    <property type="protein sequence ID" value="CAB4602863.1"/>
    <property type="molecule type" value="Genomic_DNA"/>
</dbReference>